<feature type="transmembrane region" description="Helical" evidence="2">
    <location>
        <begin position="67"/>
        <end position="89"/>
    </location>
</feature>
<feature type="transmembrane region" description="Helical" evidence="2">
    <location>
        <begin position="101"/>
        <end position="126"/>
    </location>
</feature>
<geneLocation type="plasmid" evidence="3 4">
    <name>2</name>
</geneLocation>
<dbReference type="SUPFAM" id="SSF53649">
    <property type="entry name" value="Alkaline phosphatase-like"/>
    <property type="match status" value="1"/>
</dbReference>
<protein>
    <recommendedName>
        <fullName evidence="5">Sulfatase</fullName>
    </recommendedName>
</protein>
<keyword evidence="2" id="KW-1133">Transmembrane helix</keyword>
<sequence length="561" mass="61036">MAVSVGAPLGTSPLTPDVARGPHTPGGAPARRSRWTVLAALYPLLLGVFPVLDVAAGKAGTYSVSDLVLIVAVLAGVVAVAMLAGAAVARLLGRDEPLARGALLAALGVVWVLYYMPLAEALAGVWRPLGRATVLGGMLLLGSAALAWLALRRRWILGALGKFVTLAGLLLVGNATAHVVVENARSARRIDESAIWKLVNAPVPVRPALARPGPKRDIYLFVLDGYPNASVLRQKFAYDNGAFLDSLRALGFTIPQHNRSNYTHTILSLSSMLNFEHDTLLARALAPESQDHTFPTRLIQQNRAARFLKSQGYRYVLYPTFWFEPTRRSPIADRTFADARVRSPVRAALLRGELRRTIFRSTLLSKFRAFRHNYDAEYMLDEFRALPEVPADSAPTFTFAHFMLPHQPIVLDDRCRPINGEGRIAGMMENPGPTKLFLGAVHCANTQVLGVVSELLRRSATPPIIILVGDHGTISRRPGEKTRAPQDSIVAERLGALGAFYMPDGGAAMFADSSTHVNVLRRVFRYYLGADLPDLGNDGFFTAPGSQYRFVPVDERIVIGG</sequence>
<feature type="transmembrane region" description="Helical" evidence="2">
    <location>
        <begin position="163"/>
        <end position="181"/>
    </location>
</feature>
<feature type="region of interest" description="Disordered" evidence="1">
    <location>
        <begin position="1"/>
        <end position="30"/>
    </location>
</feature>
<keyword evidence="2" id="KW-0812">Transmembrane</keyword>
<proteinExistence type="predicted"/>
<name>W0RSB0_9BACT</name>
<evidence type="ECO:0000256" key="2">
    <source>
        <dbReference type="SAM" id="Phobius"/>
    </source>
</evidence>
<keyword evidence="4" id="KW-1185">Reference proteome</keyword>
<dbReference type="Gene3D" id="3.40.720.10">
    <property type="entry name" value="Alkaline Phosphatase, subunit A"/>
    <property type="match status" value="1"/>
</dbReference>
<organism evidence="3 4">
    <name type="scientific">Gemmatirosa kalamazoonensis</name>
    <dbReference type="NCBI Taxonomy" id="861299"/>
    <lineage>
        <taxon>Bacteria</taxon>
        <taxon>Pseudomonadati</taxon>
        <taxon>Gemmatimonadota</taxon>
        <taxon>Gemmatimonadia</taxon>
        <taxon>Gemmatimonadales</taxon>
        <taxon>Gemmatimonadaceae</taxon>
        <taxon>Gemmatirosa</taxon>
    </lineage>
</organism>
<dbReference type="HOGENOM" id="CLU_485522_0_0_0"/>
<dbReference type="AlphaFoldDB" id="W0RSB0"/>
<dbReference type="InterPro" id="IPR017850">
    <property type="entry name" value="Alkaline_phosphatase_core_sf"/>
</dbReference>
<accession>W0RSB0</accession>
<dbReference type="eggNOG" id="COG3119">
    <property type="taxonomic scope" value="Bacteria"/>
</dbReference>
<keyword evidence="3" id="KW-0614">Plasmid</keyword>
<evidence type="ECO:0000256" key="1">
    <source>
        <dbReference type="SAM" id="MobiDB-lite"/>
    </source>
</evidence>
<dbReference type="EMBL" id="CP007130">
    <property type="protein sequence ID" value="AHG93591.1"/>
    <property type="molecule type" value="Genomic_DNA"/>
</dbReference>
<dbReference type="Proteomes" id="UP000019151">
    <property type="component" value="Plasmid 2"/>
</dbReference>
<feature type="transmembrane region" description="Helical" evidence="2">
    <location>
        <begin position="132"/>
        <end position="151"/>
    </location>
</feature>
<dbReference type="InParanoid" id="W0RSB0"/>
<feature type="transmembrane region" description="Helical" evidence="2">
    <location>
        <begin position="35"/>
        <end position="55"/>
    </location>
</feature>
<dbReference type="RefSeq" id="WP_148306640.1">
    <property type="nucleotide sequence ID" value="NZ_CP007130.1"/>
</dbReference>
<keyword evidence="2" id="KW-0472">Membrane</keyword>
<evidence type="ECO:0008006" key="5">
    <source>
        <dbReference type="Google" id="ProtNLM"/>
    </source>
</evidence>
<dbReference type="KEGG" id="gba:J421_6056"/>
<dbReference type="OrthoDB" id="681113at2"/>
<evidence type="ECO:0000313" key="4">
    <source>
        <dbReference type="Proteomes" id="UP000019151"/>
    </source>
</evidence>
<evidence type="ECO:0000313" key="3">
    <source>
        <dbReference type="EMBL" id="AHG93591.1"/>
    </source>
</evidence>
<reference evidence="3 4" key="1">
    <citation type="journal article" date="2014" name="Genome Announc.">
        <title>Genome Sequence and Methylome of Soil Bacterium Gemmatirosa kalamazoonensis KBS708T, a Member of the Rarely Cultivated Gemmatimonadetes Phylum.</title>
        <authorList>
            <person name="Debruyn J.M."/>
            <person name="Radosevich M."/>
            <person name="Wommack K.E."/>
            <person name="Polson S.W."/>
            <person name="Hauser L.J."/>
            <person name="Fawaz M.N."/>
            <person name="Korlach J."/>
            <person name="Tsai Y.C."/>
        </authorList>
    </citation>
    <scope>NUCLEOTIDE SEQUENCE [LARGE SCALE GENOMIC DNA]</scope>
    <source>
        <strain evidence="3 4">KBS708</strain>
        <plasmid evidence="4">Plasmid 2</plasmid>
    </source>
</reference>
<gene>
    <name evidence="3" type="ORF">J421_6056</name>
</gene>